<dbReference type="GO" id="GO:0005634">
    <property type="term" value="C:nucleus"/>
    <property type="evidence" value="ECO:0007669"/>
    <property type="project" value="TreeGrafter"/>
</dbReference>
<evidence type="ECO:0000256" key="3">
    <source>
        <dbReference type="ARBA" id="ARBA00012895"/>
    </source>
</evidence>
<dbReference type="PANTHER" id="PTHR10169:SF38">
    <property type="entry name" value="DNA TOPOISOMERASE 2"/>
    <property type="match status" value="1"/>
</dbReference>
<dbReference type="GO" id="GO:0003677">
    <property type="term" value="F:DNA binding"/>
    <property type="evidence" value="ECO:0007669"/>
    <property type="project" value="UniProtKB-KW"/>
</dbReference>
<dbReference type="Gene3D" id="3.40.50.670">
    <property type="match status" value="1"/>
</dbReference>
<dbReference type="SUPFAM" id="SSF56719">
    <property type="entry name" value="Type II DNA topoisomerase"/>
    <property type="match status" value="1"/>
</dbReference>
<accession>A0A2Z6NDA5</accession>
<dbReference type="EMBL" id="DF973930">
    <property type="protein sequence ID" value="GAU42668.1"/>
    <property type="molecule type" value="Genomic_DNA"/>
</dbReference>
<evidence type="ECO:0000256" key="6">
    <source>
        <dbReference type="ARBA" id="ARBA00023029"/>
    </source>
</evidence>
<feature type="domain" description="Reverse transcriptase zinc-binding" evidence="10">
    <location>
        <begin position="166"/>
        <end position="215"/>
    </location>
</feature>
<dbReference type="InterPro" id="IPR013760">
    <property type="entry name" value="Topo_IIA-like_dom_sf"/>
</dbReference>
<comment type="cofactor">
    <cofactor evidence="2">
        <name>Mg(2+)</name>
        <dbReference type="ChEBI" id="CHEBI:18420"/>
    </cofactor>
</comment>
<organism evidence="11 12">
    <name type="scientific">Trifolium subterraneum</name>
    <name type="common">Subterranean clover</name>
    <dbReference type="NCBI Taxonomy" id="3900"/>
    <lineage>
        <taxon>Eukaryota</taxon>
        <taxon>Viridiplantae</taxon>
        <taxon>Streptophyta</taxon>
        <taxon>Embryophyta</taxon>
        <taxon>Tracheophyta</taxon>
        <taxon>Spermatophyta</taxon>
        <taxon>Magnoliopsida</taxon>
        <taxon>eudicotyledons</taxon>
        <taxon>Gunneridae</taxon>
        <taxon>Pentapetalae</taxon>
        <taxon>rosids</taxon>
        <taxon>fabids</taxon>
        <taxon>Fabales</taxon>
        <taxon>Fabaceae</taxon>
        <taxon>Papilionoideae</taxon>
        <taxon>50 kb inversion clade</taxon>
        <taxon>NPAAA clade</taxon>
        <taxon>Hologalegina</taxon>
        <taxon>IRL clade</taxon>
        <taxon>Trifolieae</taxon>
        <taxon>Trifolium</taxon>
    </lineage>
</organism>
<reference evidence="12" key="1">
    <citation type="journal article" date="2017" name="Front. Plant Sci.">
        <title>Climate Clever Clovers: New Paradigm to Reduce the Environmental Footprint of Ruminants by Breeding Low Methanogenic Forages Utilizing Haplotype Variation.</title>
        <authorList>
            <person name="Kaur P."/>
            <person name="Appels R."/>
            <person name="Bayer P.E."/>
            <person name="Keeble-Gagnere G."/>
            <person name="Wang J."/>
            <person name="Hirakawa H."/>
            <person name="Shirasawa K."/>
            <person name="Vercoe P."/>
            <person name="Stefanova K."/>
            <person name="Durmic Z."/>
            <person name="Nichols P."/>
            <person name="Revell C."/>
            <person name="Isobe S.N."/>
            <person name="Edwards D."/>
            <person name="Erskine W."/>
        </authorList>
    </citation>
    <scope>NUCLEOTIDE SEQUENCE [LARGE SCALE GENOMIC DNA]</scope>
    <source>
        <strain evidence="12">cv. Daliak</strain>
    </source>
</reference>
<name>A0A2Z6NDA5_TRISU</name>
<keyword evidence="7" id="KW-0238">DNA-binding</keyword>
<dbReference type="InterPro" id="IPR018522">
    <property type="entry name" value="TopoIIA_CS"/>
</dbReference>
<sequence length="514" mass="58913">MGSRFADGGLGIRSLSKLNQASNLKIFWELANSDNHWARVLRSRVTRSSRFISHNIFSSIWSDIKEYSHVILDNTTWLLGNGTTIKFWIDNWSGTPLVNLLNLSQHTHKPLQTTISEFIIDHQWSVPLELQNLFPNLLNHLNKNSIPIEDKNDKMLWMQTTSGDVSLKEAYPHFSPTGISVSWAKVIWNLAIPPSKSFMVWRLFHNKLATDENLSPSITNFEVLKFFKINIHHSNAPKNIEVIWNPPLQGWVKCNMDDTSLGNPGPTAYAATKSIDIVPWQIKNRWMNCLALSRQMQFIISPVYREGNYCADKLASLGITLNAYTWWSSPPLCIRDDLTRNRLGLPSFSEKIHVKTHRKTFTMTVDERDSIHDSREDDVSNIPKLEDANLAVTQHSKKCTLILTEGDSAKSLVDVMLENIESDLVDTKNTIEFVKLARGRKFDFFTKDIKDLQGVFIGFDDYQSLLSLPLSTFLNEGLKKLEDEIRDKEAEKNALFNKTETQLQEDDLNTFKEE</sequence>
<dbReference type="InterPro" id="IPR013759">
    <property type="entry name" value="Topo_IIA_B_C"/>
</dbReference>
<dbReference type="PANTHER" id="PTHR10169">
    <property type="entry name" value="DNA TOPOISOMERASE/GYRASE"/>
    <property type="match status" value="1"/>
</dbReference>
<dbReference type="PROSITE" id="PS00177">
    <property type="entry name" value="TOPOISOMERASE_II"/>
    <property type="match status" value="1"/>
</dbReference>
<dbReference type="Pfam" id="PF13966">
    <property type="entry name" value="zf-RVT"/>
    <property type="match status" value="1"/>
</dbReference>
<keyword evidence="9" id="KW-0175">Coiled coil</keyword>
<evidence type="ECO:0000256" key="1">
    <source>
        <dbReference type="ARBA" id="ARBA00000185"/>
    </source>
</evidence>
<comment type="catalytic activity">
    <reaction evidence="1">
        <text>ATP-dependent breakage, passage and rejoining of double-stranded DNA.</text>
        <dbReference type="EC" id="5.6.2.2"/>
    </reaction>
</comment>
<dbReference type="AlphaFoldDB" id="A0A2Z6NDA5"/>
<evidence type="ECO:0000256" key="8">
    <source>
        <dbReference type="ARBA" id="ARBA00023235"/>
    </source>
</evidence>
<dbReference type="Proteomes" id="UP000242715">
    <property type="component" value="Unassembled WGS sequence"/>
</dbReference>
<evidence type="ECO:0000256" key="9">
    <source>
        <dbReference type="SAM" id="Coils"/>
    </source>
</evidence>
<evidence type="ECO:0000256" key="5">
    <source>
        <dbReference type="ARBA" id="ARBA00022840"/>
    </source>
</evidence>
<dbReference type="GO" id="GO:0000819">
    <property type="term" value="P:sister chromatid segregation"/>
    <property type="evidence" value="ECO:0007669"/>
    <property type="project" value="TreeGrafter"/>
</dbReference>
<evidence type="ECO:0000256" key="2">
    <source>
        <dbReference type="ARBA" id="ARBA00001946"/>
    </source>
</evidence>
<keyword evidence="6" id="KW-0799">Topoisomerase</keyword>
<keyword evidence="4" id="KW-0547">Nucleotide-binding</keyword>
<keyword evidence="5" id="KW-0067">ATP-binding</keyword>
<dbReference type="InterPro" id="IPR026960">
    <property type="entry name" value="RVT-Znf"/>
</dbReference>
<evidence type="ECO:0000256" key="7">
    <source>
        <dbReference type="ARBA" id="ARBA00023125"/>
    </source>
</evidence>
<keyword evidence="12" id="KW-1185">Reference proteome</keyword>
<dbReference type="GO" id="GO:0000712">
    <property type="term" value="P:resolution of meiotic recombination intermediates"/>
    <property type="evidence" value="ECO:0007669"/>
    <property type="project" value="TreeGrafter"/>
</dbReference>
<feature type="coiled-coil region" evidence="9">
    <location>
        <begin position="471"/>
        <end position="498"/>
    </location>
</feature>
<dbReference type="EC" id="5.6.2.2" evidence="3"/>
<evidence type="ECO:0000313" key="11">
    <source>
        <dbReference type="EMBL" id="GAU42668.1"/>
    </source>
</evidence>
<dbReference type="GO" id="GO:0003918">
    <property type="term" value="F:DNA topoisomerase type II (double strand cut, ATP-hydrolyzing) activity"/>
    <property type="evidence" value="ECO:0007669"/>
    <property type="project" value="UniProtKB-EC"/>
</dbReference>
<dbReference type="InterPro" id="IPR050634">
    <property type="entry name" value="DNA_Topoisomerase_II"/>
</dbReference>
<gene>
    <name evidence="11" type="ORF">TSUD_398740</name>
</gene>
<evidence type="ECO:0000313" key="12">
    <source>
        <dbReference type="Proteomes" id="UP000242715"/>
    </source>
</evidence>
<evidence type="ECO:0000259" key="10">
    <source>
        <dbReference type="Pfam" id="PF13966"/>
    </source>
</evidence>
<dbReference type="OrthoDB" id="1431454at2759"/>
<keyword evidence="8" id="KW-0413">Isomerase</keyword>
<dbReference type="GO" id="GO:0005524">
    <property type="term" value="F:ATP binding"/>
    <property type="evidence" value="ECO:0007669"/>
    <property type="project" value="UniProtKB-KW"/>
</dbReference>
<proteinExistence type="predicted"/>
<protein>
    <recommendedName>
        <fullName evidence="3">DNA topoisomerase (ATP-hydrolyzing)</fullName>
        <ecNumber evidence="3">5.6.2.2</ecNumber>
    </recommendedName>
</protein>
<evidence type="ECO:0000256" key="4">
    <source>
        <dbReference type="ARBA" id="ARBA00022741"/>
    </source>
</evidence>
<dbReference type="GO" id="GO:0006265">
    <property type="term" value="P:DNA topological change"/>
    <property type="evidence" value="ECO:0007669"/>
    <property type="project" value="InterPro"/>
</dbReference>